<feature type="transmembrane region" description="Helical" evidence="1">
    <location>
        <begin position="117"/>
        <end position="136"/>
    </location>
</feature>
<comment type="caution">
    <text evidence="2">The sequence shown here is derived from an EMBL/GenBank/DDBJ whole genome shotgun (WGS) entry which is preliminary data.</text>
</comment>
<reference evidence="2 3" key="1">
    <citation type="submission" date="2020-04" db="EMBL/GenBank/DDBJ databases">
        <title>MicrobeNet Type strains.</title>
        <authorList>
            <person name="Nicholson A.C."/>
        </authorList>
    </citation>
    <scope>NUCLEOTIDE SEQUENCE [LARGE SCALE GENOMIC DNA]</scope>
    <source>
        <strain evidence="2 3">ATCC BAA-788</strain>
    </source>
</reference>
<dbReference type="Pfam" id="PF11377">
    <property type="entry name" value="DUF3180"/>
    <property type="match status" value="1"/>
</dbReference>
<gene>
    <name evidence="2" type="ORF">HGA03_02600</name>
</gene>
<dbReference type="AlphaFoldDB" id="A0A7X6QY29"/>
<protein>
    <submittedName>
        <fullName evidence="2">DUF3180 domain-containing protein</fullName>
    </submittedName>
</protein>
<sequence>MQRTRIGSLLLVAAVTTAVAWAVLRILSSRGWLPPEVPWPTVGVLVFIAAIVFWLGWTVRQYLHGKRPGLDPIRAARTAVLGKASCYTGALLSGWYLAQVLHAVTELSGPGGTERAWSAGLAVLGAVILAVVGLLVEWFCHVPPPEDPAERDRATGPAPDPAAG</sequence>
<evidence type="ECO:0000256" key="1">
    <source>
        <dbReference type="SAM" id="Phobius"/>
    </source>
</evidence>
<keyword evidence="1" id="KW-1133">Transmembrane helix</keyword>
<keyword evidence="1" id="KW-0812">Transmembrane</keyword>
<dbReference type="Proteomes" id="UP000581206">
    <property type="component" value="Unassembled WGS sequence"/>
</dbReference>
<name>A0A7X6QY29_9CELL</name>
<evidence type="ECO:0000313" key="3">
    <source>
        <dbReference type="Proteomes" id="UP000581206"/>
    </source>
</evidence>
<keyword evidence="3" id="KW-1185">Reference proteome</keyword>
<evidence type="ECO:0000313" key="2">
    <source>
        <dbReference type="EMBL" id="NKY21551.1"/>
    </source>
</evidence>
<organism evidence="2 3">
    <name type="scientific">Cellulomonas denverensis</name>
    <dbReference type="NCBI Taxonomy" id="264297"/>
    <lineage>
        <taxon>Bacteria</taxon>
        <taxon>Bacillati</taxon>
        <taxon>Actinomycetota</taxon>
        <taxon>Actinomycetes</taxon>
        <taxon>Micrococcales</taxon>
        <taxon>Cellulomonadaceae</taxon>
        <taxon>Cellulomonas</taxon>
    </lineage>
</organism>
<dbReference type="RefSeq" id="WP_168628626.1">
    <property type="nucleotide sequence ID" value="NZ_BONL01000009.1"/>
</dbReference>
<proteinExistence type="predicted"/>
<keyword evidence="1" id="KW-0472">Membrane</keyword>
<dbReference type="InterPro" id="IPR021517">
    <property type="entry name" value="DUF3180"/>
</dbReference>
<dbReference type="EMBL" id="JAAXOX010000001">
    <property type="protein sequence ID" value="NKY21551.1"/>
    <property type="molecule type" value="Genomic_DNA"/>
</dbReference>
<accession>A0A7X6QY29</accession>
<feature type="transmembrane region" description="Helical" evidence="1">
    <location>
        <begin position="80"/>
        <end position="97"/>
    </location>
</feature>
<feature type="transmembrane region" description="Helical" evidence="1">
    <location>
        <begin position="38"/>
        <end position="59"/>
    </location>
</feature>